<name>A0A1U9LBK8_9PROT</name>
<dbReference type="KEGG" id="aper:A0U91_01030"/>
<evidence type="ECO:0000313" key="2">
    <source>
        <dbReference type="Proteomes" id="UP000189055"/>
    </source>
</evidence>
<accession>A0A1U9LBK8</accession>
<sequence>MSPFSEADGTDGVWECDEIVPRVTSSIDDVVHVMEDGVCQPVGAEELPDIFDRVQFGSTRRQEDQTEIAR</sequence>
<evidence type="ECO:0000313" key="1">
    <source>
        <dbReference type="EMBL" id="AQT03843.1"/>
    </source>
</evidence>
<dbReference type="AlphaFoldDB" id="A0A1U9LBK8"/>
<proteinExistence type="predicted"/>
<protein>
    <submittedName>
        <fullName evidence="1">Uncharacterized protein</fullName>
    </submittedName>
</protein>
<dbReference type="EMBL" id="CP014687">
    <property type="protein sequence ID" value="AQT03843.1"/>
    <property type="molecule type" value="Genomic_DNA"/>
</dbReference>
<reference evidence="1 2" key="1">
    <citation type="submission" date="2016-03" db="EMBL/GenBank/DDBJ databases">
        <title>Acetic acid bacteria sequencing.</title>
        <authorList>
            <person name="Brandt J."/>
            <person name="Jakob F."/>
            <person name="Vogel R.F."/>
        </authorList>
    </citation>
    <scope>NUCLEOTIDE SEQUENCE [LARGE SCALE GENOMIC DNA]</scope>
    <source>
        <strain evidence="1 2">TMW2.1084</strain>
    </source>
</reference>
<organism evidence="1 2">
    <name type="scientific">Acetobacter persici</name>
    <dbReference type="NCBI Taxonomy" id="1076596"/>
    <lineage>
        <taxon>Bacteria</taxon>
        <taxon>Pseudomonadati</taxon>
        <taxon>Pseudomonadota</taxon>
        <taxon>Alphaproteobacteria</taxon>
        <taxon>Acetobacterales</taxon>
        <taxon>Acetobacteraceae</taxon>
        <taxon>Acetobacter</taxon>
    </lineage>
</organism>
<gene>
    <name evidence="1" type="ORF">A0U91_01030</name>
</gene>
<dbReference type="Proteomes" id="UP000189055">
    <property type="component" value="Chromosome"/>
</dbReference>